<dbReference type="InterPro" id="IPR032585">
    <property type="entry name" value="DUF4912"/>
</dbReference>
<keyword evidence="1" id="KW-0472">Membrane</keyword>
<dbReference type="AlphaFoldDB" id="A0A1S6IYB0"/>
<sequence>MNDLWLWLFGLVALISLAVFLFPMISLFPKPALAPKKLELPPKQLPAEEMAEEISPVLPQRVQEEILLPHHYGVSRLVAVAKDPRWLYAYWEVSATTQQEFIKKYGQDEWHNSRPVLRVYDVTGLNESNSLTGHSFQEIYIDPFADNWFIQVGQPERSFILELGRLLTNGIYVRLLISNKVSTPRDSISPRLDENWMWLEGLYPNPSNWCYGTSSGMLAGREEQNKN</sequence>
<name>A0A1S6IYB0_9FIRM</name>
<evidence type="ECO:0000313" key="2">
    <source>
        <dbReference type="EMBL" id="AQS59746.1"/>
    </source>
</evidence>
<evidence type="ECO:0000256" key="1">
    <source>
        <dbReference type="SAM" id="Phobius"/>
    </source>
</evidence>
<dbReference type="OrthoDB" id="9812700at2"/>
<keyword evidence="3" id="KW-1185">Reference proteome</keyword>
<dbReference type="Pfam" id="PF16258">
    <property type="entry name" value="DUF4912"/>
    <property type="match status" value="1"/>
</dbReference>
<dbReference type="RefSeq" id="WP_077714792.1">
    <property type="nucleotide sequence ID" value="NZ_CP019698.1"/>
</dbReference>
<gene>
    <name evidence="2" type="ORF">B0537_12065</name>
</gene>
<feature type="transmembrane region" description="Helical" evidence="1">
    <location>
        <begin position="6"/>
        <end position="28"/>
    </location>
</feature>
<accession>A0A1S6IYB0</accession>
<dbReference type="Proteomes" id="UP000189464">
    <property type="component" value="Chromosome"/>
</dbReference>
<dbReference type="EMBL" id="CP019698">
    <property type="protein sequence ID" value="AQS59746.1"/>
    <property type="molecule type" value="Genomic_DNA"/>
</dbReference>
<evidence type="ECO:0000313" key="3">
    <source>
        <dbReference type="Proteomes" id="UP000189464"/>
    </source>
</evidence>
<proteinExistence type="predicted"/>
<protein>
    <submittedName>
        <fullName evidence="2">DUF4912 domain-containing protein</fullName>
    </submittedName>
</protein>
<dbReference type="STRING" id="1833852.B0537_12065"/>
<keyword evidence="1" id="KW-1133">Transmembrane helix</keyword>
<dbReference type="KEGG" id="dfg:B0537_12065"/>
<keyword evidence="1" id="KW-0812">Transmembrane</keyword>
<reference evidence="2 3" key="1">
    <citation type="journal article" date="2016" name="Int. J. Syst. Evol. Microbiol.">
        <title>Desulfotomaculum ferrireducens sp. nov., a moderately thermophilic sulfate-reducing and dissimilatory Fe(III)-reducing bacterium isolated from compost.</title>
        <authorList>
            <person name="Yang G."/>
            <person name="Guo J."/>
            <person name="Zhuang L."/>
            <person name="Yuan Y."/>
            <person name="Zhou S."/>
        </authorList>
    </citation>
    <scope>NUCLEOTIDE SEQUENCE [LARGE SCALE GENOMIC DNA]</scope>
    <source>
        <strain evidence="2 3">GSS09</strain>
    </source>
</reference>
<organism evidence="2 3">
    <name type="scientific">Desulforamulus ferrireducens</name>
    <dbReference type="NCBI Taxonomy" id="1833852"/>
    <lineage>
        <taxon>Bacteria</taxon>
        <taxon>Bacillati</taxon>
        <taxon>Bacillota</taxon>
        <taxon>Clostridia</taxon>
        <taxon>Eubacteriales</taxon>
        <taxon>Peptococcaceae</taxon>
        <taxon>Desulforamulus</taxon>
    </lineage>
</organism>